<feature type="domain" description="GH3 middle" evidence="1">
    <location>
        <begin position="303"/>
        <end position="360"/>
    </location>
</feature>
<evidence type="ECO:0000259" key="2">
    <source>
        <dbReference type="Pfam" id="PF23572"/>
    </source>
</evidence>
<dbReference type="GO" id="GO:0005737">
    <property type="term" value="C:cytoplasm"/>
    <property type="evidence" value="ECO:0007669"/>
    <property type="project" value="TreeGrafter"/>
</dbReference>
<accession>A0A4P2VNT1</accession>
<gene>
    <name evidence="3" type="ORF">JCM31447_17520</name>
</gene>
<organism evidence="3 4">
    <name type="scientific">Fluviispira sanaruensis</name>
    <dbReference type="NCBI Taxonomy" id="2493639"/>
    <lineage>
        <taxon>Bacteria</taxon>
        <taxon>Pseudomonadati</taxon>
        <taxon>Bdellovibrionota</taxon>
        <taxon>Oligoflexia</taxon>
        <taxon>Silvanigrellales</taxon>
        <taxon>Silvanigrellaceae</taxon>
        <taxon>Fluviispira</taxon>
    </lineage>
</organism>
<feature type="domain" description="GH3 C-terminal" evidence="2">
    <location>
        <begin position="388"/>
        <end position="492"/>
    </location>
</feature>
<dbReference type="Proteomes" id="UP000291236">
    <property type="component" value="Chromosome"/>
</dbReference>
<dbReference type="GO" id="GO:0016881">
    <property type="term" value="F:acid-amino acid ligase activity"/>
    <property type="evidence" value="ECO:0007669"/>
    <property type="project" value="TreeGrafter"/>
</dbReference>
<protein>
    <submittedName>
        <fullName evidence="3">Auxin-regulated protein</fullName>
    </submittedName>
</protein>
<sequence length="513" mass="58398">MENLYNNSNNNIAFKNIQCEIINNVRRKLFSNIENPMLAQQNAFERIKTQVEGTEINKALKIDKINNVSEFIKKIPVQEFAFFEPYIKRTIDGHYGQLFRGRPVFYLTSSATTGVSKIIPCSNEMFEIFKIFQRELISIMSICSTNISMNSINISLGARPFLKNINSIPQGYLSGILGVNPPDELKNGRFPSEEAFMIEDYSERSLRIYNETKNKDVQMIFGLPCHILNLAHDILNISGKQSLNEIWPNLNVLGYSGTPIENYEQALYNAIGHKVSCVGAYAATEGPMGYEIPEFSHGNHTFTPTPEHVVFSFTDVDHPNSAPLALDELKAGGEYNVNISNMCGLLQYSMKDSIKVISVEPRICYKVLGRKDAVLNIASEKVSQNSILQVIAGLQQKLNKVIDHFFVYPKIYDQKPRYEWILCSDNLKNISHYQLQCLLDELMMEASQNYKNKRLESGAIQSPSVRIVPAYLTKQYFLQGSGQGQFKMKNAFANKSDFDSFWREKIPNIEKYL</sequence>
<dbReference type="RefSeq" id="WP_130608892.1">
    <property type="nucleotide sequence ID" value="NZ_AP019368.1"/>
</dbReference>
<name>A0A4P2VNT1_FLUSA</name>
<evidence type="ECO:0000259" key="1">
    <source>
        <dbReference type="Pfam" id="PF23571"/>
    </source>
</evidence>
<dbReference type="Pfam" id="PF23571">
    <property type="entry name" value="GH3_M"/>
    <property type="match status" value="1"/>
</dbReference>
<dbReference type="EMBL" id="AP019368">
    <property type="protein sequence ID" value="BBH53309.1"/>
    <property type="molecule type" value="Genomic_DNA"/>
</dbReference>
<dbReference type="OrthoDB" id="5288252at2"/>
<dbReference type="Pfam" id="PF23572">
    <property type="entry name" value="GH3_C"/>
    <property type="match status" value="1"/>
</dbReference>
<dbReference type="InterPro" id="IPR004993">
    <property type="entry name" value="GH3"/>
</dbReference>
<evidence type="ECO:0000313" key="3">
    <source>
        <dbReference type="EMBL" id="BBH53309.1"/>
    </source>
</evidence>
<dbReference type="PANTHER" id="PTHR31901">
    <property type="entry name" value="GH3 DOMAIN-CONTAINING PROTEIN"/>
    <property type="match status" value="1"/>
</dbReference>
<dbReference type="InterPro" id="IPR055378">
    <property type="entry name" value="GH3_C"/>
</dbReference>
<evidence type="ECO:0000313" key="4">
    <source>
        <dbReference type="Proteomes" id="UP000291236"/>
    </source>
</evidence>
<dbReference type="AlphaFoldDB" id="A0A4P2VNT1"/>
<dbReference type="KEGG" id="sbf:JCM31447_17520"/>
<dbReference type="Pfam" id="PF03321">
    <property type="entry name" value="GH3"/>
    <property type="match status" value="1"/>
</dbReference>
<proteinExistence type="predicted"/>
<keyword evidence="4" id="KW-1185">Reference proteome</keyword>
<dbReference type="PANTHER" id="PTHR31901:SF9">
    <property type="entry name" value="GH3 DOMAIN-CONTAINING PROTEIN"/>
    <property type="match status" value="1"/>
</dbReference>
<dbReference type="InterPro" id="IPR055377">
    <property type="entry name" value="GH3_M"/>
</dbReference>
<reference evidence="3 4" key="1">
    <citation type="submission" date="2018-12" db="EMBL/GenBank/DDBJ databases">
        <title>Rubrispira sanarue gen. nov., sp., nov., a member of the order Silvanigrellales, isolated from a brackish lake in Hamamatsu Japan.</title>
        <authorList>
            <person name="Maejima Y."/>
            <person name="Iino T."/>
            <person name="Muraguchi Y."/>
            <person name="Fukuda K."/>
            <person name="Nojiri H."/>
            <person name="Ohkuma M."/>
            <person name="Moriuchi R."/>
            <person name="Dohra H."/>
            <person name="Kimbara K."/>
            <person name="Shintani M."/>
        </authorList>
    </citation>
    <scope>NUCLEOTIDE SEQUENCE [LARGE SCALE GENOMIC DNA]</scope>
    <source>
        <strain evidence="3 4">RF1110005</strain>
    </source>
</reference>